<dbReference type="EMBL" id="BAABHW010000001">
    <property type="protein sequence ID" value="GAA5064929.1"/>
    <property type="molecule type" value="Genomic_DNA"/>
</dbReference>
<gene>
    <name evidence="3" type="ORF">GCM10023209_01940</name>
</gene>
<dbReference type="Pfam" id="PF00106">
    <property type="entry name" value="adh_short"/>
    <property type="match status" value="1"/>
</dbReference>
<evidence type="ECO:0000313" key="4">
    <source>
        <dbReference type="Proteomes" id="UP001499910"/>
    </source>
</evidence>
<evidence type="ECO:0000256" key="1">
    <source>
        <dbReference type="ARBA" id="ARBA00006484"/>
    </source>
</evidence>
<comment type="caution">
    <text evidence="3">The sequence shown here is derived from an EMBL/GenBank/DDBJ whole genome shotgun (WGS) entry which is preliminary data.</text>
</comment>
<dbReference type="PANTHER" id="PTHR24322:SF736">
    <property type="entry name" value="RETINOL DEHYDROGENASE 10"/>
    <property type="match status" value="1"/>
</dbReference>
<accession>A0ABP9KSB4</accession>
<sequence>MGQGLLEKGAKRLIVWDASAPETEAARAVLDPLGAVTFDRAPAINAGALMHLTRAILPGMTARGRGHAVNIASAAALVSNPNMSVRAAGKWAATGWSESLRREVERSGTGVRVTTVLP</sequence>
<name>A0ABP9KSB4_9RHOB</name>
<protein>
    <recommendedName>
        <fullName evidence="5">Short chain dehydrogenase</fullName>
    </recommendedName>
</protein>
<organism evidence="3 4">
    <name type="scientific">[Roseibacterium] beibuensis</name>
    <dbReference type="NCBI Taxonomy" id="1193142"/>
    <lineage>
        <taxon>Bacteria</taxon>
        <taxon>Pseudomonadati</taxon>
        <taxon>Pseudomonadota</taxon>
        <taxon>Alphaproteobacteria</taxon>
        <taxon>Rhodobacterales</taxon>
        <taxon>Roseobacteraceae</taxon>
        <taxon>Roseicyclus</taxon>
    </lineage>
</organism>
<dbReference type="InterPro" id="IPR036291">
    <property type="entry name" value="NAD(P)-bd_dom_sf"/>
</dbReference>
<dbReference type="SUPFAM" id="SSF51735">
    <property type="entry name" value="NAD(P)-binding Rossmann-fold domains"/>
    <property type="match status" value="1"/>
</dbReference>
<proteinExistence type="inferred from homology"/>
<comment type="similarity">
    <text evidence="1">Belongs to the short-chain dehydrogenases/reductases (SDR) family.</text>
</comment>
<dbReference type="Proteomes" id="UP001499910">
    <property type="component" value="Unassembled WGS sequence"/>
</dbReference>
<dbReference type="Gene3D" id="3.40.50.720">
    <property type="entry name" value="NAD(P)-binding Rossmann-like Domain"/>
    <property type="match status" value="1"/>
</dbReference>
<evidence type="ECO:0000313" key="3">
    <source>
        <dbReference type="EMBL" id="GAA5064929.1"/>
    </source>
</evidence>
<evidence type="ECO:0000256" key="2">
    <source>
        <dbReference type="ARBA" id="ARBA00023002"/>
    </source>
</evidence>
<dbReference type="RefSeq" id="WP_259547183.1">
    <property type="nucleotide sequence ID" value="NZ_BAABHW010000001.1"/>
</dbReference>
<evidence type="ECO:0008006" key="5">
    <source>
        <dbReference type="Google" id="ProtNLM"/>
    </source>
</evidence>
<dbReference type="PANTHER" id="PTHR24322">
    <property type="entry name" value="PKSB"/>
    <property type="match status" value="1"/>
</dbReference>
<keyword evidence="2" id="KW-0560">Oxidoreductase</keyword>
<dbReference type="InterPro" id="IPR002347">
    <property type="entry name" value="SDR_fam"/>
</dbReference>
<reference evidence="4" key="1">
    <citation type="journal article" date="2019" name="Int. J. Syst. Evol. Microbiol.">
        <title>The Global Catalogue of Microorganisms (GCM) 10K type strain sequencing project: providing services to taxonomists for standard genome sequencing and annotation.</title>
        <authorList>
            <consortium name="The Broad Institute Genomics Platform"/>
            <consortium name="The Broad Institute Genome Sequencing Center for Infectious Disease"/>
            <person name="Wu L."/>
            <person name="Ma J."/>
        </authorList>
    </citation>
    <scope>NUCLEOTIDE SEQUENCE [LARGE SCALE GENOMIC DNA]</scope>
    <source>
        <strain evidence="4">JCM 18015</strain>
    </source>
</reference>
<dbReference type="PRINTS" id="PR00081">
    <property type="entry name" value="GDHRDH"/>
</dbReference>
<keyword evidence="4" id="KW-1185">Reference proteome</keyword>